<proteinExistence type="predicted"/>
<evidence type="ECO:0000313" key="2">
    <source>
        <dbReference type="Proteomes" id="UP000828048"/>
    </source>
</evidence>
<keyword evidence="2" id="KW-1185">Reference proteome</keyword>
<evidence type="ECO:0000313" key="1">
    <source>
        <dbReference type="EMBL" id="KAH7834361.1"/>
    </source>
</evidence>
<protein>
    <submittedName>
        <fullName evidence="1">Uncharacterized protein</fullName>
    </submittedName>
</protein>
<dbReference type="EMBL" id="CM037152">
    <property type="protein sequence ID" value="KAH7834361.1"/>
    <property type="molecule type" value="Genomic_DNA"/>
</dbReference>
<reference evidence="1 2" key="1">
    <citation type="journal article" date="2021" name="Hortic Res">
        <title>High-quality reference genome and annotation aids understanding of berry development for evergreen blueberry (Vaccinium darrowii).</title>
        <authorList>
            <person name="Yu J."/>
            <person name="Hulse-Kemp A.M."/>
            <person name="Babiker E."/>
            <person name="Staton M."/>
        </authorList>
    </citation>
    <scope>NUCLEOTIDE SEQUENCE [LARGE SCALE GENOMIC DNA]</scope>
    <source>
        <strain evidence="2">cv. NJ 8807/NJ 8810</strain>
        <tissue evidence="1">Young leaf</tissue>
    </source>
</reference>
<gene>
    <name evidence="1" type="ORF">Vadar_015195</name>
</gene>
<dbReference type="Proteomes" id="UP000828048">
    <property type="component" value="Chromosome 2"/>
</dbReference>
<accession>A0ACB7X0S8</accession>
<sequence>MEANSSFNSSNSYPTQNWVDADCGCGVRAPVRTSHSYANPGRRFQGCVNYQDPMGCKFFKWVDPQTCPRGLVYGRHLLNKIGQMKKRDDDFKRLLEVAEMDKEKLMKKIDKLSRMNEALRKKNEAFEKNNEVLKKCMLVLVIVVGICVSLCLCNRKPMSGSGMNLYLP</sequence>
<comment type="caution">
    <text evidence="1">The sequence shown here is derived from an EMBL/GenBank/DDBJ whole genome shotgun (WGS) entry which is preliminary data.</text>
</comment>
<organism evidence="1 2">
    <name type="scientific">Vaccinium darrowii</name>
    <dbReference type="NCBI Taxonomy" id="229202"/>
    <lineage>
        <taxon>Eukaryota</taxon>
        <taxon>Viridiplantae</taxon>
        <taxon>Streptophyta</taxon>
        <taxon>Embryophyta</taxon>
        <taxon>Tracheophyta</taxon>
        <taxon>Spermatophyta</taxon>
        <taxon>Magnoliopsida</taxon>
        <taxon>eudicotyledons</taxon>
        <taxon>Gunneridae</taxon>
        <taxon>Pentapetalae</taxon>
        <taxon>asterids</taxon>
        <taxon>Ericales</taxon>
        <taxon>Ericaceae</taxon>
        <taxon>Vaccinioideae</taxon>
        <taxon>Vaccinieae</taxon>
        <taxon>Vaccinium</taxon>
    </lineage>
</organism>
<name>A0ACB7X0S8_9ERIC</name>